<evidence type="ECO:0008006" key="2">
    <source>
        <dbReference type="Google" id="ProtNLM"/>
    </source>
</evidence>
<protein>
    <recommendedName>
        <fullName evidence="2">Transcription factor zinc-finger domain-containing protein</fullName>
    </recommendedName>
</protein>
<gene>
    <name evidence="1" type="ORF">I9Y29_001359</name>
</gene>
<proteinExistence type="predicted"/>
<sequence>MRQQYQAFISRVKERGGKVLMFSCPHCHEEIETPAAPLGHVWDSISTCPFCGGMFVKFATHNSVSIKPMPKEG</sequence>
<dbReference type="RefSeq" id="WP_003030397.1">
    <property type="nucleotide sequence ID" value="NZ_JAQHZD010000028.1"/>
</dbReference>
<reference evidence="1" key="1">
    <citation type="journal article" date="2018" name="Genome Biol.">
        <title>SKESA: strategic k-mer extension for scrupulous assemblies.</title>
        <authorList>
            <person name="Souvorov A."/>
            <person name="Agarwala R."/>
            <person name="Lipman D.J."/>
        </authorList>
    </citation>
    <scope>NUCLEOTIDE SEQUENCE</scope>
    <source>
        <strain evidence="1">O50</strain>
    </source>
</reference>
<reference evidence="1" key="2">
    <citation type="submission" date="2020-09" db="EMBL/GenBank/DDBJ databases">
        <authorList>
            <consortium name="NCBI Pathogen Detection Project"/>
        </authorList>
    </citation>
    <scope>NUCLEOTIDE SEQUENCE</scope>
    <source>
        <strain evidence="1">O50</strain>
    </source>
</reference>
<evidence type="ECO:0000313" key="1">
    <source>
        <dbReference type="EMBL" id="HAT3896948.1"/>
    </source>
</evidence>
<name>A0A8H9QBL9_CITFR</name>
<dbReference type="EMBL" id="DACSXJ010000006">
    <property type="protein sequence ID" value="HAT3896948.1"/>
    <property type="molecule type" value="Genomic_DNA"/>
</dbReference>
<dbReference type="AlphaFoldDB" id="A0A8H9QBL9"/>
<accession>A0A8H9QBL9</accession>
<dbReference type="Proteomes" id="UP000855471">
    <property type="component" value="Unassembled WGS sequence"/>
</dbReference>
<comment type="caution">
    <text evidence="1">The sequence shown here is derived from an EMBL/GenBank/DDBJ whole genome shotgun (WGS) entry which is preliminary data.</text>
</comment>
<organism evidence="1">
    <name type="scientific">Citrobacter freundii</name>
    <dbReference type="NCBI Taxonomy" id="546"/>
    <lineage>
        <taxon>Bacteria</taxon>
        <taxon>Pseudomonadati</taxon>
        <taxon>Pseudomonadota</taxon>
        <taxon>Gammaproteobacteria</taxon>
        <taxon>Enterobacterales</taxon>
        <taxon>Enterobacteriaceae</taxon>
        <taxon>Citrobacter</taxon>
        <taxon>Citrobacter freundii complex</taxon>
    </lineage>
</organism>